<accession>A0A2A2I7E9</accession>
<dbReference type="Gene3D" id="2.60.120.200">
    <property type="match status" value="1"/>
</dbReference>
<name>A0A2A2I7E9_9GAMM</name>
<evidence type="ECO:0000313" key="2">
    <source>
        <dbReference type="Proteomes" id="UP000218332"/>
    </source>
</evidence>
<keyword evidence="2" id="KW-1185">Reference proteome</keyword>
<protein>
    <submittedName>
        <fullName evidence="1">Uncharacterized protein</fullName>
    </submittedName>
</protein>
<dbReference type="EMBL" id="NMPM01000010">
    <property type="protein sequence ID" value="PAV27035.1"/>
    <property type="molecule type" value="Genomic_DNA"/>
</dbReference>
<organism evidence="1 2">
    <name type="scientific">Tamilnaduibacter salinus</name>
    <dbReference type="NCBI Taxonomy" id="1484056"/>
    <lineage>
        <taxon>Bacteria</taxon>
        <taxon>Pseudomonadati</taxon>
        <taxon>Pseudomonadota</taxon>
        <taxon>Gammaproteobacteria</taxon>
        <taxon>Pseudomonadales</taxon>
        <taxon>Marinobacteraceae</taxon>
        <taxon>Tamilnaduibacter</taxon>
    </lineage>
</organism>
<reference evidence="1 2" key="1">
    <citation type="submission" date="2017-07" db="EMBL/GenBank/DDBJ databases">
        <title>Tamlnaduibacter salinus (Mi-7) genome sequencing.</title>
        <authorList>
            <person name="Verma A."/>
            <person name="Krishnamurthi S."/>
        </authorList>
    </citation>
    <scope>NUCLEOTIDE SEQUENCE [LARGE SCALE GENOMIC DNA]</scope>
    <source>
        <strain evidence="1 2">Mi-7</strain>
    </source>
</reference>
<evidence type="ECO:0000313" key="1">
    <source>
        <dbReference type="EMBL" id="PAV27035.1"/>
    </source>
</evidence>
<dbReference type="AlphaFoldDB" id="A0A2A2I7E9"/>
<proteinExistence type="predicted"/>
<sequence>MSEMEPNNLPRKMTNGSLSMNFLSNIRDLDGDGVKDNSITTLSNNTDFEPVGADGTKTTQEEFYGANWRKVAFYMEMNSSPGVRDGVLKQWVDDQLIFSNENVPWMGPSSPGNRKWNIVHFGGNSHFHAYPDEDRREEWYAIDDIYIATDIPGAEQSQVFEPEAPADLVVD</sequence>
<dbReference type="Proteomes" id="UP000218332">
    <property type="component" value="Unassembled WGS sequence"/>
</dbReference>
<gene>
    <name evidence="1" type="ORF">CF392_02545</name>
</gene>
<comment type="caution">
    <text evidence="1">The sequence shown here is derived from an EMBL/GenBank/DDBJ whole genome shotgun (WGS) entry which is preliminary data.</text>
</comment>